<evidence type="ECO:0000313" key="6">
    <source>
        <dbReference type="Proteomes" id="UP001271007"/>
    </source>
</evidence>
<keyword evidence="6" id="KW-1185">Reference proteome</keyword>
<evidence type="ECO:0000256" key="2">
    <source>
        <dbReference type="ARBA" id="ARBA00023242"/>
    </source>
</evidence>
<sequence>MSRFISAGADDASPPTERDEAWRKARLELEAKKVQKAEADKQDGGKSLFETLEANKAAKQDAFEEANRLRNQFRSLDDDEIEFLDSVMESTRAKEAEVRKETRGQLEVFRRQQEEAEKAAQLQPAEEVAEGETVSWTTTGARKRKKGREGGIGGVKLRRTSTNERHGVASPAISKCPDNEATAEAGGAEAVPPGQVAARTADDAGKVSREAAVTSPPAMNSPATKSVSPAAGLGLVAYSSDEDDD</sequence>
<dbReference type="GO" id="GO:0005634">
    <property type="term" value="C:nucleus"/>
    <property type="evidence" value="ECO:0007669"/>
    <property type="project" value="UniProtKB-SubCell"/>
</dbReference>
<keyword evidence="2" id="KW-0539">Nucleus</keyword>
<evidence type="ECO:0000256" key="3">
    <source>
        <dbReference type="SAM" id="MobiDB-lite"/>
    </source>
</evidence>
<comment type="caution">
    <text evidence="5">The sequence shown here is derived from an EMBL/GenBank/DDBJ whole genome shotgun (WGS) entry which is preliminary data.</text>
</comment>
<evidence type="ECO:0000259" key="4">
    <source>
        <dbReference type="Pfam" id="PF10187"/>
    </source>
</evidence>
<evidence type="ECO:0000313" key="5">
    <source>
        <dbReference type="EMBL" id="KAK3047532.1"/>
    </source>
</evidence>
<gene>
    <name evidence="5" type="ORF">LTR09_011036</name>
</gene>
<proteinExistence type="predicted"/>
<feature type="domain" description="FAM192A/Fyv6 N-terminal" evidence="4">
    <location>
        <begin position="8"/>
        <end position="110"/>
    </location>
</feature>
<feature type="compositionally biased region" description="Polar residues" evidence="3">
    <location>
        <begin position="217"/>
        <end position="227"/>
    </location>
</feature>
<dbReference type="Pfam" id="PF10187">
    <property type="entry name" value="FAM192A_Fyv6_N"/>
    <property type="match status" value="1"/>
</dbReference>
<dbReference type="EMBL" id="JAWDJX010000060">
    <property type="protein sequence ID" value="KAK3047532.1"/>
    <property type="molecule type" value="Genomic_DNA"/>
</dbReference>
<name>A0AAJ0DCP2_9PEZI</name>
<feature type="compositionally biased region" description="Low complexity" evidence="3">
    <location>
        <begin position="180"/>
        <end position="198"/>
    </location>
</feature>
<dbReference type="InterPro" id="IPR039845">
    <property type="entry name" value="FAM192A"/>
</dbReference>
<protein>
    <recommendedName>
        <fullName evidence="4">FAM192A/Fyv6 N-terminal domain-containing protein</fullName>
    </recommendedName>
</protein>
<accession>A0AAJ0DCP2</accession>
<reference evidence="5" key="1">
    <citation type="submission" date="2023-04" db="EMBL/GenBank/DDBJ databases">
        <title>Black Yeasts Isolated from many extreme environments.</title>
        <authorList>
            <person name="Coleine C."/>
            <person name="Stajich J.E."/>
            <person name="Selbmann L."/>
        </authorList>
    </citation>
    <scope>NUCLEOTIDE SEQUENCE</scope>
    <source>
        <strain evidence="5">CCFEE 5312</strain>
    </source>
</reference>
<dbReference type="PANTHER" id="PTHR13495">
    <property type="entry name" value="NEFA-INTERACTING NUCLEAR PROTEIN NIP30"/>
    <property type="match status" value="1"/>
</dbReference>
<comment type="subcellular location">
    <subcellularLocation>
        <location evidence="1">Nucleus</location>
    </subcellularLocation>
</comment>
<dbReference type="Proteomes" id="UP001271007">
    <property type="component" value="Unassembled WGS sequence"/>
</dbReference>
<feature type="compositionally biased region" description="Basic and acidic residues" evidence="3">
    <location>
        <begin position="200"/>
        <end position="209"/>
    </location>
</feature>
<evidence type="ECO:0000256" key="1">
    <source>
        <dbReference type="ARBA" id="ARBA00004123"/>
    </source>
</evidence>
<organism evidence="5 6">
    <name type="scientific">Extremus antarcticus</name>
    <dbReference type="NCBI Taxonomy" id="702011"/>
    <lineage>
        <taxon>Eukaryota</taxon>
        <taxon>Fungi</taxon>
        <taxon>Dikarya</taxon>
        <taxon>Ascomycota</taxon>
        <taxon>Pezizomycotina</taxon>
        <taxon>Dothideomycetes</taxon>
        <taxon>Dothideomycetidae</taxon>
        <taxon>Mycosphaerellales</taxon>
        <taxon>Extremaceae</taxon>
        <taxon>Extremus</taxon>
    </lineage>
</organism>
<feature type="region of interest" description="Disordered" evidence="3">
    <location>
        <begin position="112"/>
        <end position="245"/>
    </location>
</feature>
<dbReference type="AlphaFoldDB" id="A0AAJ0DCP2"/>
<feature type="region of interest" description="Disordered" evidence="3">
    <location>
        <begin position="1"/>
        <end position="20"/>
    </location>
</feature>
<dbReference type="InterPro" id="IPR019331">
    <property type="entry name" value="FAM192A/Fyv6_N"/>
</dbReference>
<dbReference type="PANTHER" id="PTHR13495:SF0">
    <property type="entry name" value="PSME3-INTERACTING PROTEIN"/>
    <property type="match status" value="1"/>
</dbReference>